<dbReference type="RefSeq" id="WP_066317559.1">
    <property type="nucleotide sequence ID" value="NZ_LQRT01000035.1"/>
</dbReference>
<dbReference type="EMBL" id="LQRT01000035">
    <property type="protein sequence ID" value="KZS39379.1"/>
    <property type="molecule type" value="Genomic_DNA"/>
</dbReference>
<keyword evidence="3" id="KW-1185">Reference proteome</keyword>
<dbReference type="OrthoDB" id="912546at2"/>
<name>A0A162YVE4_9FLAO</name>
<proteinExistence type="predicted"/>
<sequence>MKTLKTLFTLSNHNRFAKQLLSKPLILFLSIFILTSCETDDTINDLQTNGPVFDINLFEQNIINYVNSGGNTPVGWSYTISKNGNLARSNSYGQARTAVDGVLDFTLDKEINVASVTKFYTAIAVMQLLETNNLTIDDKISEWLPSSWPQGPGVSDLTFKDLLTHRSGLESSNNNFNTTLGYQGLAVCIRTGVINSKNYNYLNVNFALYRVLIPSLWSALPNAPTIDINSDTDTRSKYIQYMQQNIFDRISLPDVGCSPEPEDIVTLYYNVNDINTNANGLVYSDWNNKAGGGGYYMTTIEMAKVIAFFEHSEILVNQNQRAIMKLHRIGMDRADLADEIHGNYYGKGGSIGTNSNQTLSKGVLTQMVMFPINGIDCVVVMNCRGVTLNNNTNLRQMIYDAYNNAWQ</sequence>
<evidence type="ECO:0000313" key="2">
    <source>
        <dbReference type="EMBL" id="KZS39379.1"/>
    </source>
</evidence>
<gene>
    <name evidence="2" type="ORF">AWE51_12620</name>
</gene>
<dbReference type="Gene3D" id="3.40.710.10">
    <property type="entry name" value="DD-peptidase/beta-lactamase superfamily"/>
    <property type="match status" value="1"/>
</dbReference>
<dbReference type="InterPro" id="IPR050491">
    <property type="entry name" value="AmpC-like"/>
</dbReference>
<dbReference type="Pfam" id="PF00144">
    <property type="entry name" value="Beta-lactamase"/>
    <property type="match status" value="1"/>
</dbReference>
<evidence type="ECO:0000259" key="1">
    <source>
        <dbReference type="Pfam" id="PF00144"/>
    </source>
</evidence>
<reference evidence="2 3" key="1">
    <citation type="submission" date="2016-01" db="EMBL/GenBank/DDBJ databases">
        <title>The draft genome sequence of Aquimarina sp. RZW4-3-2.</title>
        <authorList>
            <person name="Wang Y."/>
        </authorList>
    </citation>
    <scope>NUCLEOTIDE SEQUENCE [LARGE SCALE GENOMIC DNA]</scope>
    <source>
        <strain evidence="2 3">RZW4-3-2</strain>
    </source>
</reference>
<dbReference type="PANTHER" id="PTHR46825">
    <property type="entry name" value="D-ALANYL-D-ALANINE-CARBOXYPEPTIDASE/ENDOPEPTIDASE AMPH"/>
    <property type="match status" value="1"/>
</dbReference>
<organism evidence="2 3">
    <name type="scientific">Aquimarina aggregata</name>
    <dbReference type="NCBI Taxonomy" id="1642818"/>
    <lineage>
        <taxon>Bacteria</taxon>
        <taxon>Pseudomonadati</taxon>
        <taxon>Bacteroidota</taxon>
        <taxon>Flavobacteriia</taxon>
        <taxon>Flavobacteriales</taxon>
        <taxon>Flavobacteriaceae</taxon>
        <taxon>Aquimarina</taxon>
    </lineage>
</organism>
<feature type="domain" description="Beta-lactamase-related" evidence="1">
    <location>
        <begin position="79"/>
        <end position="174"/>
    </location>
</feature>
<dbReference type="InterPro" id="IPR001466">
    <property type="entry name" value="Beta-lactam-related"/>
</dbReference>
<dbReference type="PANTHER" id="PTHR46825:SF9">
    <property type="entry name" value="BETA-LACTAMASE-RELATED DOMAIN-CONTAINING PROTEIN"/>
    <property type="match status" value="1"/>
</dbReference>
<dbReference type="SUPFAM" id="SSF56601">
    <property type="entry name" value="beta-lactamase/transpeptidase-like"/>
    <property type="match status" value="1"/>
</dbReference>
<accession>A0A162YVE4</accession>
<dbReference type="InterPro" id="IPR012338">
    <property type="entry name" value="Beta-lactam/transpept-like"/>
</dbReference>
<evidence type="ECO:0000313" key="3">
    <source>
        <dbReference type="Proteomes" id="UP000076715"/>
    </source>
</evidence>
<protein>
    <recommendedName>
        <fullName evidence="1">Beta-lactamase-related domain-containing protein</fullName>
    </recommendedName>
</protein>
<dbReference type="Proteomes" id="UP000076715">
    <property type="component" value="Unassembled WGS sequence"/>
</dbReference>
<comment type="caution">
    <text evidence="2">The sequence shown here is derived from an EMBL/GenBank/DDBJ whole genome shotgun (WGS) entry which is preliminary data.</text>
</comment>
<dbReference type="STRING" id="1642818.AWE51_12620"/>
<dbReference type="AlphaFoldDB" id="A0A162YVE4"/>